<protein>
    <submittedName>
        <fullName evidence="1">Uncharacterized protein</fullName>
    </submittedName>
</protein>
<evidence type="ECO:0000313" key="2">
    <source>
        <dbReference type="Proteomes" id="UP000616151"/>
    </source>
</evidence>
<evidence type="ECO:0000313" key="1">
    <source>
        <dbReference type="EMBL" id="MBK1865495.1"/>
    </source>
</evidence>
<reference evidence="1" key="1">
    <citation type="submission" date="2021-01" db="EMBL/GenBank/DDBJ databases">
        <authorList>
            <person name="Sun Q."/>
        </authorList>
    </citation>
    <scope>NUCLEOTIDE SEQUENCE</scope>
    <source>
        <strain evidence="1">YIM B02566</strain>
    </source>
</reference>
<accession>A0ACC5QYM8</accession>
<proteinExistence type="predicted"/>
<keyword evidence="2" id="KW-1185">Reference proteome</keyword>
<comment type="caution">
    <text evidence="1">The sequence shown here is derived from an EMBL/GenBank/DDBJ whole genome shotgun (WGS) entry which is preliminary data.</text>
</comment>
<sequence>MRRAVSRKTSEALSVSLTWLARWNSRLFWPTKKIGMMVAPEARISLAVNGAQGSSIAGPLCGRSLVETPPPGNMPMEWPDRS</sequence>
<name>A0ACC5QYM8_9HYPH</name>
<dbReference type="EMBL" id="JAENHL010000004">
    <property type="protein sequence ID" value="MBK1865495.1"/>
    <property type="molecule type" value="Genomic_DNA"/>
</dbReference>
<organism evidence="1 2">
    <name type="scientific">Taklimakanibacter albus</name>
    <dbReference type="NCBI Taxonomy" id="2800327"/>
    <lineage>
        <taxon>Bacteria</taxon>
        <taxon>Pseudomonadati</taxon>
        <taxon>Pseudomonadota</taxon>
        <taxon>Alphaproteobacteria</taxon>
        <taxon>Hyphomicrobiales</taxon>
        <taxon>Aestuariivirgaceae</taxon>
        <taxon>Taklimakanibacter</taxon>
    </lineage>
</organism>
<dbReference type="Proteomes" id="UP000616151">
    <property type="component" value="Unassembled WGS sequence"/>
</dbReference>
<gene>
    <name evidence="1" type="ORF">JHL16_03965</name>
</gene>